<dbReference type="RefSeq" id="XP_017579294.1">
    <property type="nucleotide sequence ID" value="XM_017723805.2"/>
</dbReference>
<keyword evidence="1" id="KW-0202">Cytokine</keyword>
<evidence type="ECO:0000259" key="3">
    <source>
        <dbReference type="Pfam" id="PF00048"/>
    </source>
</evidence>
<evidence type="ECO:0000313" key="4">
    <source>
        <dbReference type="Ensembl" id="ENSPNAP00000081723.1"/>
    </source>
</evidence>
<protein>
    <recommendedName>
        <fullName evidence="3">Chemokine interleukin-8-like domain-containing protein</fullName>
    </recommendedName>
</protein>
<organism evidence="4 5">
    <name type="scientific">Pygocentrus nattereri</name>
    <name type="common">Red-bellied piranha</name>
    <dbReference type="NCBI Taxonomy" id="42514"/>
    <lineage>
        <taxon>Eukaryota</taxon>
        <taxon>Metazoa</taxon>
        <taxon>Chordata</taxon>
        <taxon>Craniata</taxon>
        <taxon>Vertebrata</taxon>
        <taxon>Euteleostomi</taxon>
        <taxon>Actinopterygii</taxon>
        <taxon>Neopterygii</taxon>
        <taxon>Teleostei</taxon>
        <taxon>Ostariophysi</taxon>
        <taxon>Characiformes</taxon>
        <taxon>Characoidei</taxon>
        <taxon>Pygocentrus</taxon>
    </lineage>
</organism>
<feature type="domain" description="Chemokine interleukin-8-like" evidence="3">
    <location>
        <begin position="34"/>
        <end position="88"/>
    </location>
</feature>
<dbReference type="GeneID" id="108443255"/>
<reference evidence="4" key="3">
    <citation type="submission" date="2025-09" db="UniProtKB">
        <authorList>
            <consortium name="Ensembl"/>
        </authorList>
    </citation>
    <scope>IDENTIFICATION</scope>
</reference>
<dbReference type="Gene3D" id="2.40.50.40">
    <property type="match status" value="1"/>
</dbReference>
<dbReference type="AlphaFoldDB" id="A0AAR2LYR4"/>
<feature type="chain" id="PRO_5043860103" description="Chemokine interleukin-8-like domain-containing protein" evidence="2">
    <location>
        <begin position="24"/>
        <end position="125"/>
    </location>
</feature>
<dbReference type="Ensembl" id="ENSPNAT00000048739.1">
    <property type="protein sequence ID" value="ENSPNAP00000081723.1"/>
    <property type="gene ID" value="ENSPNAG00000034029.1"/>
</dbReference>
<reference evidence="4 5" key="1">
    <citation type="submission" date="2020-10" db="EMBL/GenBank/DDBJ databases">
        <title>Pygocentrus nattereri (red-bellied piranha) genome, fPygNat1, primary haplotype.</title>
        <authorList>
            <person name="Myers G."/>
            <person name="Meyer A."/>
            <person name="Karagic N."/>
            <person name="Pippel M."/>
            <person name="Winkler S."/>
            <person name="Tracey A."/>
            <person name="Wood J."/>
            <person name="Formenti G."/>
            <person name="Howe K."/>
            <person name="Fedrigo O."/>
            <person name="Jarvis E.D."/>
        </authorList>
    </citation>
    <scope>NUCLEOTIDE SEQUENCE [LARGE SCALE GENOMIC DNA]</scope>
</reference>
<accession>A0AAR2LYR4</accession>
<reference evidence="4" key="2">
    <citation type="submission" date="2025-08" db="UniProtKB">
        <authorList>
            <consortium name="Ensembl"/>
        </authorList>
    </citation>
    <scope>IDENTIFICATION</scope>
</reference>
<dbReference type="SUPFAM" id="SSF54117">
    <property type="entry name" value="Interleukin 8-like chemokines"/>
    <property type="match status" value="1"/>
</dbReference>
<dbReference type="GO" id="GO:0005615">
    <property type="term" value="C:extracellular space"/>
    <property type="evidence" value="ECO:0007669"/>
    <property type="project" value="UniProtKB-KW"/>
</dbReference>
<keyword evidence="2" id="KW-0732">Signal</keyword>
<dbReference type="GeneTree" id="ENSGT00940000180783"/>
<dbReference type="GO" id="GO:0006955">
    <property type="term" value="P:immune response"/>
    <property type="evidence" value="ECO:0007669"/>
    <property type="project" value="InterPro"/>
</dbReference>
<evidence type="ECO:0000256" key="2">
    <source>
        <dbReference type="SAM" id="SignalP"/>
    </source>
</evidence>
<dbReference type="CTD" id="100321314"/>
<keyword evidence="5" id="KW-1185">Reference proteome</keyword>
<dbReference type="InterPro" id="IPR001811">
    <property type="entry name" value="Chemokine_IL8-like_dom"/>
</dbReference>
<proteinExistence type="predicted"/>
<evidence type="ECO:0000313" key="5">
    <source>
        <dbReference type="Proteomes" id="UP001501920"/>
    </source>
</evidence>
<dbReference type="GO" id="GO:0008009">
    <property type="term" value="F:chemokine activity"/>
    <property type="evidence" value="ECO:0007669"/>
    <property type="project" value="InterPro"/>
</dbReference>
<name>A0AAR2LYR4_PYGNA</name>
<evidence type="ECO:0000256" key="1">
    <source>
        <dbReference type="ARBA" id="ARBA00022514"/>
    </source>
</evidence>
<dbReference type="Proteomes" id="UP001501920">
    <property type="component" value="Chromosome 5"/>
</dbReference>
<feature type="signal peptide" evidence="2">
    <location>
        <begin position="1"/>
        <end position="23"/>
    </location>
</feature>
<dbReference type="Pfam" id="PF00048">
    <property type="entry name" value="IL8"/>
    <property type="match status" value="1"/>
</dbReference>
<dbReference type="InterPro" id="IPR036048">
    <property type="entry name" value="Interleukin_8-like_sf"/>
</dbReference>
<sequence>MAFRTVQATLSLLSLFLFLNILTDNVAVAMSIREKCECVKETGFVHWRRITDFEIKMADALCNKVQIIIKLGNKLSCLNPDSNQGKKLRMCWTWIKFNERKKIVCMQPKAKNRGKGRQKKRQKKQ</sequence>